<evidence type="ECO:0000259" key="2">
    <source>
        <dbReference type="SMART" id="SM00382"/>
    </source>
</evidence>
<keyword evidence="1" id="KW-0347">Helicase</keyword>
<dbReference type="GO" id="GO:0006281">
    <property type="term" value="P:DNA repair"/>
    <property type="evidence" value="ECO:0007669"/>
    <property type="project" value="UniProtKB-KW"/>
</dbReference>
<organism evidence="3 4">
    <name type="scientific">Porphyra umbilicalis</name>
    <name type="common">Purple laver</name>
    <name type="synonym">Red alga</name>
    <dbReference type="NCBI Taxonomy" id="2786"/>
    <lineage>
        <taxon>Eukaryota</taxon>
        <taxon>Rhodophyta</taxon>
        <taxon>Bangiophyceae</taxon>
        <taxon>Bangiales</taxon>
        <taxon>Bangiaceae</taxon>
        <taxon>Porphyra</taxon>
    </lineage>
</organism>
<dbReference type="Pfam" id="PF05970">
    <property type="entry name" value="PIF1"/>
    <property type="match status" value="1"/>
</dbReference>
<dbReference type="SUPFAM" id="SSF52540">
    <property type="entry name" value="P-loop containing nucleoside triphosphate hydrolases"/>
    <property type="match status" value="2"/>
</dbReference>
<keyword evidence="4" id="KW-1185">Reference proteome</keyword>
<dbReference type="CDD" id="cd18809">
    <property type="entry name" value="SF1_C_RecD"/>
    <property type="match status" value="1"/>
</dbReference>
<proteinExistence type="inferred from homology"/>
<dbReference type="PANTHER" id="PTHR47642">
    <property type="entry name" value="ATP-DEPENDENT DNA HELICASE"/>
    <property type="match status" value="1"/>
</dbReference>
<accession>A0A1X6P4U5</accession>
<feature type="domain" description="AAA+ ATPase" evidence="2">
    <location>
        <begin position="4"/>
        <end position="140"/>
    </location>
</feature>
<dbReference type="InterPro" id="IPR010285">
    <property type="entry name" value="DNA_helicase_pif1-like_DEAD"/>
</dbReference>
<dbReference type="OrthoDB" id="5116at2759"/>
<dbReference type="Gene3D" id="3.40.50.300">
    <property type="entry name" value="P-loop containing nucleotide triphosphate hydrolases"/>
    <property type="match status" value="1"/>
</dbReference>
<name>A0A1X6P4U5_PORUM</name>
<evidence type="ECO:0000313" key="4">
    <source>
        <dbReference type="Proteomes" id="UP000218209"/>
    </source>
</evidence>
<comment type="catalytic activity">
    <reaction evidence="1">
        <text>ATP + H2O = ADP + phosphate + H(+)</text>
        <dbReference type="Rhea" id="RHEA:13065"/>
        <dbReference type="ChEBI" id="CHEBI:15377"/>
        <dbReference type="ChEBI" id="CHEBI:15378"/>
        <dbReference type="ChEBI" id="CHEBI:30616"/>
        <dbReference type="ChEBI" id="CHEBI:43474"/>
        <dbReference type="ChEBI" id="CHEBI:456216"/>
        <dbReference type="EC" id="5.6.2.3"/>
    </reaction>
</comment>
<comment type="similarity">
    <text evidence="1">Belongs to the helicase family.</text>
</comment>
<gene>
    <name evidence="3" type="ORF">BU14_0227s0003</name>
</gene>
<dbReference type="GO" id="GO:0016787">
    <property type="term" value="F:hydrolase activity"/>
    <property type="evidence" value="ECO:0007669"/>
    <property type="project" value="UniProtKB-KW"/>
</dbReference>
<dbReference type="GO" id="GO:0006310">
    <property type="term" value="P:DNA recombination"/>
    <property type="evidence" value="ECO:0007669"/>
    <property type="project" value="UniProtKB-KW"/>
</dbReference>
<keyword evidence="1" id="KW-0547">Nucleotide-binding</keyword>
<keyword evidence="1" id="KW-0227">DNA damage</keyword>
<dbReference type="InterPro" id="IPR003593">
    <property type="entry name" value="AAA+_ATPase"/>
</dbReference>
<dbReference type="GO" id="GO:0000723">
    <property type="term" value="P:telomere maintenance"/>
    <property type="evidence" value="ECO:0007669"/>
    <property type="project" value="InterPro"/>
</dbReference>
<keyword evidence="1" id="KW-0067">ATP-binding</keyword>
<dbReference type="GO" id="GO:0005524">
    <property type="term" value="F:ATP binding"/>
    <property type="evidence" value="ECO:0007669"/>
    <property type="project" value="UniProtKB-KW"/>
</dbReference>
<dbReference type="Proteomes" id="UP000218209">
    <property type="component" value="Unassembled WGS sequence"/>
</dbReference>
<keyword evidence="1" id="KW-0233">DNA recombination</keyword>
<dbReference type="InterPro" id="IPR027417">
    <property type="entry name" value="P-loop_NTPase"/>
</dbReference>
<dbReference type="InterPro" id="IPR051055">
    <property type="entry name" value="PIF1_helicase"/>
</dbReference>
<dbReference type="SMART" id="SM00382">
    <property type="entry name" value="AAA"/>
    <property type="match status" value="1"/>
</dbReference>
<comment type="cofactor">
    <cofactor evidence="1">
        <name>Mg(2+)</name>
        <dbReference type="ChEBI" id="CHEBI:18420"/>
    </cofactor>
</comment>
<evidence type="ECO:0000313" key="3">
    <source>
        <dbReference type="EMBL" id="OSX75663.1"/>
    </source>
</evidence>
<keyword evidence="1" id="KW-0378">Hydrolase</keyword>
<dbReference type="EMBL" id="KV918895">
    <property type="protein sequence ID" value="OSX75663.1"/>
    <property type="molecule type" value="Genomic_DNA"/>
</dbReference>
<evidence type="ECO:0000256" key="1">
    <source>
        <dbReference type="RuleBase" id="RU363044"/>
    </source>
</evidence>
<dbReference type="GO" id="GO:0043139">
    <property type="term" value="F:5'-3' DNA helicase activity"/>
    <property type="evidence" value="ECO:0007669"/>
    <property type="project" value="UniProtKB-EC"/>
</dbReference>
<keyword evidence="1" id="KW-0234">DNA repair</keyword>
<reference evidence="3 4" key="1">
    <citation type="submission" date="2017-03" db="EMBL/GenBank/DDBJ databases">
        <title>WGS assembly of Porphyra umbilicalis.</title>
        <authorList>
            <person name="Brawley S.H."/>
            <person name="Blouin N.A."/>
            <person name="Ficko-Blean E."/>
            <person name="Wheeler G.L."/>
            <person name="Lohr M."/>
            <person name="Goodson H.V."/>
            <person name="Jenkins J.W."/>
            <person name="Blaby-Haas C.E."/>
            <person name="Helliwell K.E."/>
            <person name="Chan C."/>
            <person name="Marriage T."/>
            <person name="Bhattacharya D."/>
            <person name="Klein A.S."/>
            <person name="Badis Y."/>
            <person name="Brodie J."/>
            <person name="Cao Y."/>
            <person name="Collen J."/>
            <person name="Dittami S.M."/>
            <person name="Gachon C.M."/>
            <person name="Green B.R."/>
            <person name="Karpowicz S."/>
            <person name="Kim J.W."/>
            <person name="Kudahl U."/>
            <person name="Lin S."/>
            <person name="Michel G."/>
            <person name="Mittag M."/>
            <person name="Olson B.J."/>
            <person name="Pangilinan J."/>
            <person name="Peng Y."/>
            <person name="Qiu H."/>
            <person name="Shu S."/>
            <person name="Singer J.T."/>
            <person name="Smith A.G."/>
            <person name="Sprecher B.N."/>
            <person name="Wagner V."/>
            <person name="Wang W."/>
            <person name="Wang Z.-Y."/>
            <person name="Yan J."/>
            <person name="Yarish C."/>
            <person name="Zoeuner-Riek S."/>
            <person name="Zhuang Y."/>
            <person name="Zou Y."/>
            <person name="Lindquist E.A."/>
            <person name="Grimwood J."/>
            <person name="Barry K."/>
            <person name="Rokhsar D.S."/>
            <person name="Schmutz J."/>
            <person name="Stiller J.W."/>
            <person name="Grossman A.R."/>
            <person name="Prochnik S.E."/>
        </authorList>
    </citation>
    <scope>NUCLEOTIDE SEQUENCE [LARGE SCALE GENOMIC DNA]</scope>
    <source>
        <strain evidence="3">4086291</strain>
    </source>
</reference>
<dbReference type="AlphaFoldDB" id="A0A1X6P4U5"/>
<protein>
    <recommendedName>
        <fullName evidence="1">ATP-dependent DNA helicase</fullName>
        <ecNumber evidence="1">5.6.2.3</ecNumber>
    </recommendedName>
</protein>
<sequence length="455" mass="49790">MSAKPCNTFVSGGPGVGKTTFLRQLHTVLRASVTGEGAVIVCALTGSAAHTAGCQTYHSFFGFGHGYKPVCAVAEEEAERLLRQRKYAPIARRLARVEVLLLDEIWMVSADFLDVMVALLRQSRSLSAAACVLYVFGDFLQLRPPKGVLAFKASCWDRLFRGKVLKLTRVHRQNEPSFIEAIHDARYGVCSDGVMELVQARSVSVLDQVDASVLHDLPRHKDVAAHNLKFLNQLCPRDRPLPFATVDSVQLDRDVDGEPADPEDAQRRLLAVSGAALAAALVDCVASVLVEHCLGARVMNISNAKAVLGLFHGSVGTVTKYTRDGIPVVRFLGVSVPKDVRMYQLGIHDAGDAWVEVECPPVEFEAKVLSAKGFVAVRTQVPFVLGWAITIHRSQGLTLSEAAVDLAMSFEAGMVLAALSRVDQSNRLFIKSFQPARLFADEEVVCRYLHDWQRV</sequence>
<dbReference type="EC" id="5.6.2.3" evidence="1"/>